<evidence type="ECO:0000259" key="1">
    <source>
        <dbReference type="PROSITE" id="PS50878"/>
    </source>
</evidence>
<dbReference type="Proteomes" id="UP000532252">
    <property type="component" value="Unassembled WGS sequence"/>
</dbReference>
<reference evidence="2 3" key="1">
    <citation type="submission" date="2019-09" db="EMBL/GenBank/DDBJ databases">
        <title>Bird 10,000 Genomes (B10K) Project - Family phase.</title>
        <authorList>
            <person name="Zhang G."/>
        </authorList>
    </citation>
    <scope>NUCLEOTIDE SEQUENCE [LARGE SCALE GENOMIC DNA]</scope>
    <source>
        <strain evidence="2">B10K-DU-001-75</strain>
        <tissue evidence="2">Muscle</tissue>
    </source>
</reference>
<comment type="caution">
    <text evidence="2">The sequence shown here is derived from an EMBL/GenBank/DDBJ whole genome shotgun (WGS) entry which is preliminary data.</text>
</comment>
<feature type="non-terminal residue" evidence="2">
    <location>
        <position position="1"/>
    </location>
</feature>
<protein>
    <submittedName>
        <fullName evidence="2">PO21 protein</fullName>
    </submittedName>
</protein>
<dbReference type="InterPro" id="IPR000477">
    <property type="entry name" value="RT_dom"/>
</dbReference>
<keyword evidence="3" id="KW-1185">Reference proteome</keyword>
<gene>
    <name evidence="2" type="primary">Po21</name>
    <name evidence="2" type="ORF">MOTALB_R15461</name>
</gene>
<proteinExistence type="predicted"/>
<dbReference type="AlphaFoldDB" id="A0A7K5CAB7"/>
<name>A0A7K5CAB7_MOTAL</name>
<evidence type="ECO:0000313" key="2">
    <source>
        <dbReference type="EMBL" id="NWS04685.1"/>
    </source>
</evidence>
<organism evidence="2 3">
    <name type="scientific">Motacilla alba</name>
    <name type="common">White wagtail</name>
    <name type="synonym">Pied wagtail</name>
    <dbReference type="NCBI Taxonomy" id="45807"/>
    <lineage>
        <taxon>Eukaryota</taxon>
        <taxon>Metazoa</taxon>
        <taxon>Chordata</taxon>
        <taxon>Craniata</taxon>
        <taxon>Vertebrata</taxon>
        <taxon>Euteleostomi</taxon>
        <taxon>Archelosauria</taxon>
        <taxon>Archosauria</taxon>
        <taxon>Dinosauria</taxon>
        <taxon>Saurischia</taxon>
        <taxon>Theropoda</taxon>
        <taxon>Coelurosauria</taxon>
        <taxon>Aves</taxon>
        <taxon>Neognathae</taxon>
        <taxon>Neoaves</taxon>
        <taxon>Telluraves</taxon>
        <taxon>Australaves</taxon>
        <taxon>Passeriformes</taxon>
        <taxon>Passeroidea</taxon>
        <taxon>Motacillidae</taxon>
        <taxon>Motacilla</taxon>
    </lineage>
</organism>
<dbReference type="Pfam" id="PF00078">
    <property type="entry name" value="RVT_1"/>
    <property type="match status" value="1"/>
</dbReference>
<dbReference type="EMBL" id="VXBE01008184">
    <property type="protein sequence ID" value="NWS04685.1"/>
    <property type="molecule type" value="Genomic_DNA"/>
</dbReference>
<dbReference type="PANTHER" id="PTHR47027:SF20">
    <property type="entry name" value="REVERSE TRANSCRIPTASE-LIKE PROTEIN WITH RNA-DIRECTED DNA POLYMERASE DOMAIN"/>
    <property type="match status" value="1"/>
</dbReference>
<dbReference type="PROSITE" id="PS50878">
    <property type="entry name" value="RT_POL"/>
    <property type="match status" value="1"/>
</dbReference>
<accession>A0A7K5CAB7</accession>
<feature type="domain" description="Reverse transcriptase" evidence="1">
    <location>
        <begin position="1"/>
        <end position="132"/>
    </location>
</feature>
<feature type="non-terminal residue" evidence="2">
    <location>
        <position position="132"/>
    </location>
</feature>
<evidence type="ECO:0000313" key="3">
    <source>
        <dbReference type="Proteomes" id="UP000532252"/>
    </source>
</evidence>
<sequence>KAFDTVCHRHVIEGLVQRGVDPHIVELVRELNRNIKMYISIKKERTDPIYIRPGVKHGNLMSPLLFNLVMDPLLCKLESQGDGYQHDKSKRTAMAFAENLVLLSDSWEGMCNNISILETFCKLTGLRTQGEK</sequence>
<dbReference type="PANTHER" id="PTHR47027">
    <property type="entry name" value="REVERSE TRANSCRIPTASE DOMAIN-CONTAINING PROTEIN"/>
    <property type="match status" value="1"/>
</dbReference>